<evidence type="ECO:0000256" key="4">
    <source>
        <dbReference type="ARBA" id="ARBA00023125"/>
    </source>
</evidence>
<dbReference type="SUPFAM" id="SSF52980">
    <property type="entry name" value="Restriction endonuclease-like"/>
    <property type="match status" value="1"/>
</dbReference>
<dbReference type="GO" id="GO:0003684">
    <property type="term" value="F:damaged DNA binding"/>
    <property type="evidence" value="ECO:0007669"/>
    <property type="project" value="TreeGrafter"/>
</dbReference>
<dbReference type="GO" id="GO:0000724">
    <property type="term" value="P:double-strand break repair via homologous recombination"/>
    <property type="evidence" value="ECO:0007669"/>
    <property type="project" value="TreeGrafter"/>
</dbReference>
<dbReference type="GO" id="GO:1901255">
    <property type="term" value="P:nucleotide-excision repair involved in interstrand cross-link repair"/>
    <property type="evidence" value="ECO:0007669"/>
    <property type="project" value="TreeGrafter"/>
</dbReference>
<feature type="domain" description="ERCC4" evidence="8">
    <location>
        <begin position="740"/>
        <end position="795"/>
    </location>
</feature>
<keyword evidence="5" id="KW-0234">DNA repair</keyword>
<evidence type="ECO:0000256" key="6">
    <source>
        <dbReference type="ARBA" id="ARBA00023242"/>
    </source>
</evidence>
<name>A0AAD2HIW1_9AGAR</name>
<dbReference type="PANTHER" id="PTHR10150:SF0">
    <property type="entry name" value="DNA REPAIR ENDONUCLEASE XPF"/>
    <property type="match status" value="1"/>
</dbReference>
<evidence type="ECO:0000256" key="7">
    <source>
        <dbReference type="SAM" id="MobiDB-lite"/>
    </source>
</evidence>
<evidence type="ECO:0000256" key="3">
    <source>
        <dbReference type="ARBA" id="ARBA00022801"/>
    </source>
</evidence>
<dbReference type="GO" id="GO:0000014">
    <property type="term" value="F:single-stranded DNA endodeoxyribonuclease activity"/>
    <property type="evidence" value="ECO:0007669"/>
    <property type="project" value="TreeGrafter"/>
</dbReference>
<dbReference type="Pfam" id="PF02732">
    <property type="entry name" value="ERCC4"/>
    <property type="match status" value="1"/>
</dbReference>
<dbReference type="InterPro" id="IPR047520">
    <property type="entry name" value="XPF_nuclease"/>
</dbReference>
<proteinExistence type="predicted"/>
<keyword evidence="4" id="KW-0238">DNA-binding</keyword>
<dbReference type="CDD" id="cd20078">
    <property type="entry name" value="XPF_nuclease_XPF_euk"/>
    <property type="match status" value="1"/>
</dbReference>
<accession>A0AAD2HIW1</accession>
<keyword evidence="10" id="KW-1185">Reference proteome</keyword>
<keyword evidence="3" id="KW-0378">Hydrolase</keyword>
<feature type="compositionally biased region" description="Basic and acidic residues" evidence="7">
    <location>
        <begin position="517"/>
        <end position="528"/>
    </location>
</feature>
<dbReference type="InterPro" id="IPR011335">
    <property type="entry name" value="Restrct_endonuc-II-like"/>
</dbReference>
<protein>
    <recommendedName>
        <fullName evidence="8">ERCC4 domain-containing protein</fullName>
    </recommendedName>
</protein>
<evidence type="ECO:0000259" key="8">
    <source>
        <dbReference type="Pfam" id="PF02732"/>
    </source>
</evidence>
<evidence type="ECO:0000313" key="10">
    <source>
        <dbReference type="Proteomes" id="UP001295794"/>
    </source>
</evidence>
<dbReference type="InterPro" id="IPR006166">
    <property type="entry name" value="ERCC4_domain"/>
</dbReference>
<dbReference type="EMBL" id="CAVNYO010000405">
    <property type="protein sequence ID" value="CAK5275660.1"/>
    <property type="molecule type" value="Genomic_DNA"/>
</dbReference>
<keyword evidence="6" id="KW-0539">Nucleus</keyword>
<comment type="subcellular location">
    <subcellularLocation>
        <location evidence="1">Nucleus</location>
    </subcellularLocation>
</comment>
<gene>
    <name evidence="9" type="ORF">MYCIT1_LOCUS23560</name>
</gene>
<dbReference type="Proteomes" id="UP001295794">
    <property type="component" value="Unassembled WGS sequence"/>
</dbReference>
<sequence>MSALLQFHKTILSDIHDPTTNDLTIMARGLGLRRILCTLMKIYNSPGTLILLVNASPEEEAEIGEELGIMGCRNPGLRVIDHETPHRDRKALYLAGGLFSITSRILTVDMLQDDLPTASVTGMLVLHAERVTPTALEAFVVRLYREKNTTGFLKAFSDEPEHITVGLQPLKNIMKELQLRTVHLYPRFHESVKESLERRRADVVELSQDLSESMGDIHHALIQCMTATLAELKRSHSTLDLDDLTVENAYFRSFDLIARRQLDPMWHKVGPKTKQLVSDLGILRRLLGYLLSYDVFQFHAYLETLLATNTFTELGVKHNKSAWMISEEAHVIFEVAKRRCYLITSTAKLVGGLPPVAQDNDDEDWDVLDDVTGQQGDKKPKWLPEGIEPVLEELPKWSLLSEILLETEGEIMKMEGPRRPPAAPGTNVVLVMASSTRTCNVLSEFLSSKDDDAPRGQHARVMLMRKLRLYLWWKRKLAERKQDGRAAFAMPDTFGRSGPNQGYERMYGTGEGVSAALERKDKERLERQAKRRRVRGGGPPVAESSRPKQQQPVSVLGTIQSEANDIAAFWAAQSTEDVAAAMALDLEDPALINFDSADLVNEFDAHYGLLAPQQTVIVRPYSDDSDDRMLAEFQPRFIVMYEPNMDFIRRVEVYRSSNPGLSVRVYHMVYANSCEEHKYLAGIRKEKNAFQRLIKEKATMIIPIHDERLDAKSEALIKTISTRIAGGRREAQETTQQIIVDVREFRSSLPSLLHASKILIVPATLTVGDYVLTPDICVERKSLPDLISSFNSGRL</sequence>
<dbReference type="AlphaFoldDB" id="A0AAD2HIW1"/>
<organism evidence="9 10">
    <name type="scientific">Mycena citricolor</name>
    <dbReference type="NCBI Taxonomy" id="2018698"/>
    <lineage>
        <taxon>Eukaryota</taxon>
        <taxon>Fungi</taxon>
        <taxon>Dikarya</taxon>
        <taxon>Basidiomycota</taxon>
        <taxon>Agaricomycotina</taxon>
        <taxon>Agaricomycetes</taxon>
        <taxon>Agaricomycetidae</taxon>
        <taxon>Agaricales</taxon>
        <taxon>Marasmiineae</taxon>
        <taxon>Mycenaceae</taxon>
        <taxon>Mycena</taxon>
    </lineage>
</organism>
<evidence type="ECO:0000313" key="9">
    <source>
        <dbReference type="EMBL" id="CAK5275660.1"/>
    </source>
</evidence>
<feature type="region of interest" description="Disordered" evidence="7">
    <location>
        <begin position="512"/>
        <end position="553"/>
    </location>
</feature>
<dbReference type="PANTHER" id="PTHR10150">
    <property type="entry name" value="DNA REPAIR ENDONUCLEASE XPF"/>
    <property type="match status" value="1"/>
</dbReference>
<dbReference type="GO" id="GO:0003697">
    <property type="term" value="F:single-stranded DNA binding"/>
    <property type="evidence" value="ECO:0007669"/>
    <property type="project" value="TreeGrafter"/>
</dbReference>
<evidence type="ECO:0000256" key="5">
    <source>
        <dbReference type="ARBA" id="ARBA00023204"/>
    </source>
</evidence>
<dbReference type="GO" id="GO:0000712">
    <property type="term" value="P:resolution of meiotic recombination intermediates"/>
    <property type="evidence" value="ECO:0007669"/>
    <property type="project" value="TreeGrafter"/>
</dbReference>
<reference evidence="9" key="1">
    <citation type="submission" date="2023-11" db="EMBL/GenBank/DDBJ databases">
        <authorList>
            <person name="De Vega J J."/>
            <person name="De Vega J J."/>
        </authorList>
    </citation>
    <scope>NUCLEOTIDE SEQUENCE</scope>
</reference>
<evidence type="ECO:0000256" key="2">
    <source>
        <dbReference type="ARBA" id="ARBA00022763"/>
    </source>
</evidence>
<dbReference type="Gene3D" id="3.40.50.10130">
    <property type="match status" value="1"/>
</dbReference>
<dbReference type="GO" id="GO:0000110">
    <property type="term" value="C:nucleotide-excision repair factor 1 complex"/>
    <property type="evidence" value="ECO:0007669"/>
    <property type="project" value="TreeGrafter"/>
</dbReference>
<evidence type="ECO:0000256" key="1">
    <source>
        <dbReference type="ARBA" id="ARBA00004123"/>
    </source>
</evidence>
<keyword evidence="2" id="KW-0227">DNA damage</keyword>
<comment type="caution">
    <text evidence="9">The sequence shown here is derived from an EMBL/GenBank/DDBJ whole genome shotgun (WGS) entry which is preliminary data.</text>
</comment>